<dbReference type="PANTHER" id="PTHR35716:SF1">
    <property type="entry name" value="OS05G0574700 PROTEIN"/>
    <property type="match status" value="1"/>
</dbReference>
<dbReference type="Proteomes" id="UP001154282">
    <property type="component" value="Unassembled WGS sequence"/>
</dbReference>
<accession>A0AAV0J5L3</accession>
<dbReference type="EMBL" id="CAMGYJ010000004">
    <property type="protein sequence ID" value="CAI0404897.1"/>
    <property type="molecule type" value="Genomic_DNA"/>
</dbReference>
<gene>
    <name evidence="1" type="ORF">LITE_LOCUS12664</name>
</gene>
<keyword evidence="2" id="KW-1185">Reference proteome</keyword>
<reference evidence="1" key="1">
    <citation type="submission" date="2022-08" db="EMBL/GenBank/DDBJ databases">
        <authorList>
            <person name="Gutierrez-Valencia J."/>
        </authorList>
    </citation>
    <scope>NUCLEOTIDE SEQUENCE</scope>
</reference>
<sequence>FHLKLNSRWAPALALSLTSSTSFHICLRISPLLRSGNALNHNKKPHHDYGIEVMYKFALDSDLLRGRLISDSSSILGRFWQIFHQSIYRVLLGHKERKILSCLLVELWKNYGSRIFPILKRKSGRQVAKEYVC</sequence>
<protein>
    <recommendedName>
        <fullName evidence="3">Maturase K</fullName>
    </recommendedName>
</protein>
<organism evidence="1 2">
    <name type="scientific">Linum tenue</name>
    <dbReference type="NCBI Taxonomy" id="586396"/>
    <lineage>
        <taxon>Eukaryota</taxon>
        <taxon>Viridiplantae</taxon>
        <taxon>Streptophyta</taxon>
        <taxon>Embryophyta</taxon>
        <taxon>Tracheophyta</taxon>
        <taxon>Spermatophyta</taxon>
        <taxon>Magnoliopsida</taxon>
        <taxon>eudicotyledons</taxon>
        <taxon>Gunneridae</taxon>
        <taxon>Pentapetalae</taxon>
        <taxon>rosids</taxon>
        <taxon>fabids</taxon>
        <taxon>Malpighiales</taxon>
        <taxon>Linaceae</taxon>
        <taxon>Linum</taxon>
    </lineage>
</organism>
<evidence type="ECO:0008006" key="3">
    <source>
        <dbReference type="Google" id="ProtNLM"/>
    </source>
</evidence>
<evidence type="ECO:0000313" key="2">
    <source>
        <dbReference type="Proteomes" id="UP001154282"/>
    </source>
</evidence>
<feature type="non-terminal residue" evidence="1">
    <location>
        <position position="1"/>
    </location>
</feature>
<comment type="caution">
    <text evidence="1">The sequence shown here is derived from an EMBL/GenBank/DDBJ whole genome shotgun (WGS) entry which is preliminary data.</text>
</comment>
<proteinExistence type="predicted"/>
<dbReference type="PANTHER" id="PTHR35716">
    <property type="entry name" value="OS05G0574700 PROTEIN-RELATED"/>
    <property type="match status" value="1"/>
</dbReference>
<dbReference type="AlphaFoldDB" id="A0AAV0J5L3"/>
<evidence type="ECO:0000313" key="1">
    <source>
        <dbReference type="EMBL" id="CAI0404897.1"/>
    </source>
</evidence>
<name>A0AAV0J5L3_9ROSI</name>